<comment type="subcellular location">
    <subcellularLocation>
        <location evidence="1">Nucleus</location>
    </subcellularLocation>
</comment>
<dbReference type="PANTHER" id="PTHR31190">
    <property type="entry name" value="DNA-BINDING DOMAIN"/>
    <property type="match status" value="1"/>
</dbReference>
<evidence type="ECO:0000313" key="9">
    <source>
        <dbReference type="EMBL" id="KAK4738548.1"/>
    </source>
</evidence>
<dbReference type="GO" id="GO:0003700">
    <property type="term" value="F:DNA-binding transcription factor activity"/>
    <property type="evidence" value="ECO:0007669"/>
    <property type="project" value="InterPro"/>
</dbReference>
<evidence type="ECO:0000256" key="1">
    <source>
        <dbReference type="ARBA" id="ARBA00004123"/>
    </source>
</evidence>
<keyword evidence="2" id="KW-0611">Plant defense</keyword>
<evidence type="ECO:0000256" key="7">
    <source>
        <dbReference type="ARBA" id="ARBA00023242"/>
    </source>
</evidence>
<keyword evidence="7" id="KW-0539">Nucleus</keyword>
<gene>
    <name evidence="9" type="ORF">R3W88_002245</name>
</gene>
<dbReference type="Gene3D" id="3.30.730.10">
    <property type="entry name" value="AP2/ERF domain"/>
    <property type="match status" value="1"/>
</dbReference>
<keyword evidence="10" id="KW-1185">Reference proteome</keyword>
<evidence type="ECO:0000256" key="5">
    <source>
        <dbReference type="ARBA" id="ARBA00023159"/>
    </source>
</evidence>
<proteinExistence type="predicted"/>
<dbReference type="GO" id="GO:0006952">
    <property type="term" value="P:defense response"/>
    <property type="evidence" value="ECO:0007669"/>
    <property type="project" value="UniProtKB-KW"/>
</dbReference>
<dbReference type="GO" id="GO:0003677">
    <property type="term" value="F:DNA binding"/>
    <property type="evidence" value="ECO:0007669"/>
    <property type="project" value="UniProtKB-KW"/>
</dbReference>
<keyword evidence="3" id="KW-0805">Transcription regulation</keyword>
<dbReference type="SMART" id="SM00380">
    <property type="entry name" value="AP2"/>
    <property type="match status" value="1"/>
</dbReference>
<comment type="caution">
    <text evidence="9">The sequence shown here is derived from an EMBL/GenBank/DDBJ whole genome shotgun (WGS) entry which is preliminary data.</text>
</comment>
<keyword evidence="4" id="KW-0238">DNA-binding</keyword>
<dbReference type="PROSITE" id="PS51032">
    <property type="entry name" value="AP2_ERF"/>
    <property type="match status" value="1"/>
</dbReference>
<name>A0AAV9MKM3_9SOLN</name>
<protein>
    <recommendedName>
        <fullName evidence="8">AP2/ERF domain-containing protein</fullName>
    </recommendedName>
</protein>
<dbReference type="SUPFAM" id="SSF54171">
    <property type="entry name" value="DNA-binding domain"/>
    <property type="match status" value="1"/>
</dbReference>
<keyword evidence="5" id="KW-0010">Activator</keyword>
<dbReference type="PANTHER" id="PTHR31190:SF453">
    <property type="entry name" value="ERF1"/>
    <property type="match status" value="1"/>
</dbReference>
<dbReference type="AlphaFoldDB" id="A0AAV9MKM3"/>
<evidence type="ECO:0000256" key="6">
    <source>
        <dbReference type="ARBA" id="ARBA00023163"/>
    </source>
</evidence>
<evidence type="ECO:0000259" key="8">
    <source>
        <dbReference type="PROSITE" id="PS51032"/>
    </source>
</evidence>
<dbReference type="InterPro" id="IPR036955">
    <property type="entry name" value="AP2/ERF_dom_sf"/>
</dbReference>
<dbReference type="Proteomes" id="UP001311915">
    <property type="component" value="Unassembled WGS sequence"/>
</dbReference>
<evidence type="ECO:0000256" key="4">
    <source>
        <dbReference type="ARBA" id="ARBA00023125"/>
    </source>
</evidence>
<feature type="domain" description="AP2/ERF" evidence="8">
    <location>
        <begin position="82"/>
        <end position="141"/>
    </location>
</feature>
<evidence type="ECO:0000313" key="10">
    <source>
        <dbReference type="Proteomes" id="UP001311915"/>
    </source>
</evidence>
<dbReference type="InterPro" id="IPR044808">
    <property type="entry name" value="ERF_plant"/>
</dbReference>
<keyword evidence="6" id="KW-0804">Transcription</keyword>
<dbReference type="InterPro" id="IPR016177">
    <property type="entry name" value="DNA-bd_dom_sf"/>
</dbReference>
<dbReference type="Pfam" id="PF00847">
    <property type="entry name" value="AP2"/>
    <property type="match status" value="1"/>
</dbReference>
<organism evidence="9 10">
    <name type="scientific">Solanum pinnatisectum</name>
    <name type="common">tansyleaf nightshade</name>
    <dbReference type="NCBI Taxonomy" id="50273"/>
    <lineage>
        <taxon>Eukaryota</taxon>
        <taxon>Viridiplantae</taxon>
        <taxon>Streptophyta</taxon>
        <taxon>Embryophyta</taxon>
        <taxon>Tracheophyta</taxon>
        <taxon>Spermatophyta</taxon>
        <taxon>Magnoliopsida</taxon>
        <taxon>eudicotyledons</taxon>
        <taxon>Gunneridae</taxon>
        <taxon>Pentapetalae</taxon>
        <taxon>asterids</taxon>
        <taxon>lamiids</taxon>
        <taxon>Solanales</taxon>
        <taxon>Solanaceae</taxon>
        <taxon>Solanoideae</taxon>
        <taxon>Solaneae</taxon>
        <taxon>Solanum</taxon>
    </lineage>
</organism>
<dbReference type="InterPro" id="IPR001471">
    <property type="entry name" value="AP2/ERF_dom"/>
</dbReference>
<dbReference type="PRINTS" id="PR00367">
    <property type="entry name" value="ETHRSPELEMNT"/>
</dbReference>
<dbReference type="EMBL" id="JAWPEI010000001">
    <property type="protein sequence ID" value="KAK4738548.1"/>
    <property type="molecule type" value="Genomic_DNA"/>
</dbReference>
<evidence type="ECO:0000256" key="2">
    <source>
        <dbReference type="ARBA" id="ARBA00022821"/>
    </source>
</evidence>
<reference evidence="9 10" key="1">
    <citation type="submission" date="2023-10" db="EMBL/GenBank/DDBJ databases">
        <title>Genome-Wide Identification Analysis in wild type Solanum Pinnatisectum Reveals Some Genes Defensing Phytophthora Infestans.</title>
        <authorList>
            <person name="Sun C."/>
        </authorList>
    </citation>
    <scope>NUCLEOTIDE SEQUENCE [LARGE SCALE GENOMIC DNA]</scope>
    <source>
        <strain evidence="9">LQN</strain>
        <tissue evidence="9">Leaf</tissue>
    </source>
</reference>
<dbReference type="GO" id="GO:0005634">
    <property type="term" value="C:nucleus"/>
    <property type="evidence" value="ECO:0007669"/>
    <property type="project" value="UniProtKB-SubCell"/>
</dbReference>
<dbReference type="FunFam" id="3.30.730.10:FF:000001">
    <property type="entry name" value="Ethylene-responsive transcription factor 2"/>
    <property type="match status" value="1"/>
</dbReference>
<sequence length="220" mass="25317">MNQPEIISLEDFDLNNILCYDSMEHYFCENSNMIFSEISSINNNNNITIDSSQILVNHDIPSPTKSLSTEERHVDSPPSWRRYRGVRRRPWGKFAAEIRDPKRKGNNRVWLGTYETPEDAALAYDRAAYKMRGARALLNFPHLIGSNVGDYNRVYPKRRLNSLDENSISTTKTSNNIECSPSPKRRNVELINSLAKANLNSHCIMERFELGSFCAKKSHF</sequence>
<accession>A0AAV9MKM3</accession>
<dbReference type="CDD" id="cd00018">
    <property type="entry name" value="AP2"/>
    <property type="match status" value="1"/>
</dbReference>
<dbReference type="GO" id="GO:0009873">
    <property type="term" value="P:ethylene-activated signaling pathway"/>
    <property type="evidence" value="ECO:0007669"/>
    <property type="project" value="InterPro"/>
</dbReference>
<evidence type="ECO:0000256" key="3">
    <source>
        <dbReference type="ARBA" id="ARBA00023015"/>
    </source>
</evidence>